<evidence type="ECO:0000256" key="2">
    <source>
        <dbReference type="ARBA" id="ARBA00022598"/>
    </source>
</evidence>
<dbReference type="Pfam" id="PF00501">
    <property type="entry name" value="AMP-binding"/>
    <property type="match status" value="1"/>
</dbReference>
<sequence>MSQQDSILSARSMCELFDRTTRRHADLPALHSTDGVVNLTYRQYRDAVIDIAGALYLQGIRRGDLVALMFENRPEFHLIDTAAMHLGATTCSIYNTSPIPDIEYVLANSGAKLAVCEEKFAPNLVKAASADCEIICTTADVTGTVCLDTLARPTPEEFDFEATWRAVGPDDVLTLIYTSGTTGTPKGVELTHGAMLAEVALTSEVLDFRPGDRVPSALPMAHAAQRWGTLYSAIAFGLDVTCVDDVTKLLPTLVRLRPQIWGTVPRILEKITQGLQTKFAAEPDPQRKAAVDSALDVGARVVAFRKKHGNVPLPEDLAADYSQADRLVLAEIRKSLGLDQLRWLMVGAAPTPPHVMDFMAAIGFNMVEVWGMSELAAVATINAAGPAKFATVGKPLRDVEIRLADDGEVYVRGPIMMRGYRNDAQKTAEALDGDGWLHTGDIGTIDDEGFLSIIDRKKEIIVNAAGKNISPLRIEAAVKAETPLIGSVVAIGDGRPFITALIVLDPEAAPAFARNAGLAATTVEELAVDSTIQQAIDAAVARANERVTRVEQIKRYKIIPDVWHPGAGELTPTLKLRRQKIAERYADEIDALYSALGAAK</sequence>
<dbReference type="GO" id="GO:0004467">
    <property type="term" value="F:long-chain fatty acid-CoA ligase activity"/>
    <property type="evidence" value="ECO:0007669"/>
    <property type="project" value="TreeGrafter"/>
</dbReference>
<name>A0AAD1GY03_MYCXE</name>
<evidence type="ECO:0000256" key="4">
    <source>
        <dbReference type="ARBA" id="ARBA00023098"/>
    </source>
</evidence>
<reference evidence="7 8" key="1">
    <citation type="submission" date="2019-12" db="EMBL/GenBank/DDBJ databases">
        <title>Complete genome sequence of Mycolicibacterium xenopi str. JCM15661T.</title>
        <authorList>
            <person name="Yoshida M."/>
            <person name="Fukano H."/>
            <person name="Asakura T."/>
            <person name="Hoshino Y."/>
        </authorList>
    </citation>
    <scope>NUCLEOTIDE SEQUENCE [LARGE SCALE GENOMIC DNA]</scope>
    <source>
        <strain evidence="7 8">JCM 15661T</strain>
    </source>
</reference>
<proteinExistence type="inferred from homology"/>
<dbReference type="SUPFAM" id="SSF56801">
    <property type="entry name" value="Acetyl-CoA synthetase-like"/>
    <property type="match status" value="1"/>
</dbReference>
<dbReference type="KEGG" id="mxe:MYXE_10620"/>
<dbReference type="CDD" id="cd05907">
    <property type="entry name" value="VL_LC_FACS_like"/>
    <property type="match status" value="1"/>
</dbReference>
<evidence type="ECO:0000259" key="6">
    <source>
        <dbReference type="Pfam" id="PF00501"/>
    </source>
</evidence>
<evidence type="ECO:0000256" key="3">
    <source>
        <dbReference type="ARBA" id="ARBA00022832"/>
    </source>
</evidence>
<organism evidence="7 8">
    <name type="scientific">Mycobacterium xenopi</name>
    <dbReference type="NCBI Taxonomy" id="1789"/>
    <lineage>
        <taxon>Bacteria</taxon>
        <taxon>Bacillati</taxon>
        <taxon>Actinomycetota</taxon>
        <taxon>Actinomycetes</taxon>
        <taxon>Mycobacteriales</taxon>
        <taxon>Mycobacteriaceae</taxon>
        <taxon>Mycobacterium</taxon>
    </lineage>
</organism>
<protein>
    <recommendedName>
        <fullName evidence="5">Acyl-CoA synthetase</fullName>
    </recommendedName>
</protein>
<keyword evidence="4" id="KW-0443">Lipid metabolism</keyword>
<evidence type="ECO:0000256" key="1">
    <source>
        <dbReference type="ARBA" id="ARBA00006432"/>
    </source>
</evidence>
<feature type="domain" description="AMP-dependent synthetase/ligase" evidence="6">
    <location>
        <begin position="17"/>
        <end position="420"/>
    </location>
</feature>
<dbReference type="PANTHER" id="PTHR43272">
    <property type="entry name" value="LONG-CHAIN-FATTY-ACID--COA LIGASE"/>
    <property type="match status" value="1"/>
</dbReference>
<dbReference type="EMBL" id="AP022314">
    <property type="protein sequence ID" value="BBU21273.1"/>
    <property type="molecule type" value="Genomic_DNA"/>
</dbReference>
<dbReference type="PANTHER" id="PTHR43272:SF32">
    <property type="entry name" value="AMP-DEPENDENT SYNTHETASE_LIGASE DOMAIN-CONTAINING PROTEIN"/>
    <property type="match status" value="1"/>
</dbReference>
<evidence type="ECO:0000256" key="5">
    <source>
        <dbReference type="ARBA" id="ARBA00032875"/>
    </source>
</evidence>
<evidence type="ECO:0000313" key="8">
    <source>
        <dbReference type="Proteomes" id="UP000464624"/>
    </source>
</evidence>
<accession>A0AAD1GY03</accession>
<dbReference type="GO" id="GO:0016020">
    <property type="term" value="C:membrane"/>
    <property type="evidence" value="ECO:0007669"/>
    <property type="project" value="TreeGrafter"/>
</dbReference>
<dbReference type="Gene3D" id="3.40.50.12780">
    <property type="entry name" value="N-terminal domain of ligase-like"/>
    <property type="match status" value="1"/>
</dbReference>
<keyword evidence="3" id="KW-0276">Fatty acid metabolism</keyword>
<comment type="similarity">
    <text evidence="1">Belongs to the ATP-dependent AMP-binding enzyme family.</text>
</comment>
<dbReference type="InterPro" id="IPR000873">
    <property type="entry name" value="AMP-dep_synth/lig_dom"/>
</dbReference>
<dbReference type="InterPro" id="IPR042099">
    <property type="entry name" value="ANL_N_sf"/>
</dbReference>
<evidence type="ECO:0000313" key="7">
    <source>
        <dbReference type="EMBL" id="BBU21273.1"/>
    </source>
</evidence>
<dbReference type="PROSITE" id="PS00455">
    <property type="entry name" value="AMP_BINDING"/>
    <property type="match status" value="1"/>
</dbReference>
<dbReference type="InterPro" id="IPR020845">
    <property type="entry name" value="AMP-binding_CS"/>
</dbReference>
<keyword evidence="2 7" id="KW-0436">Ligase</keyword>
<dbReference type="Pfam" id="PF23562">
    <property type="entry name" value="AMP-binding_C_3"/>
    <property type="match status" value="1"/>
</dbReference>
<gene>
    <name evidence="7" type="primary">fadD11_1</name>
    <name evidence="7" type="ORF">MYXE_10620</name>
</gene>
<dbReference type="AlphaFoldDB" id="A0AAD1GY03"/>
<dbReference type="RefSeq" id="WP_085195884.1">
    <property type="nucleotide sequence ID" value="NZ_AP022314.1"/>
</dbReference>
<dbReference type="Proteomes" id="UP000464624">
    <property type="component" value="Chromosome"/>
</dbReference>